<dbReference type="Gene3D" id="1.10.3720.10">
    <property type="entry name" value="MetI-like"/>
    <property type="match status" value="1"/>
</dbReference>
<dbReference type="EMBL" id="LT629779">
    <property type="protein sequence ID" value="SDS66699.1"/>
    <property type="molecule type" value="Genomic_DNA"/>
</dbReference>
<evidence type="ECO:0000256" key="5">
    <source>
        <dbReference type="ARBA" id="ARBA00022989"/>
    </source>
</evidence>
<reference evidence="11" key="1">
    <citation type="submission" date="2016-10" db="EMBL/GenBank/DDBJ databases">
        <authorList>
            <person name="Varghese N."/>
            <person name="Submissions S."/>
        </authorList>
    </citation>
    <scope>NUCLEOTIDE SEQUENCE [LARGE SCALE GENOMIC DNA]</scope>
    <source>
        <strain evidence="11">IMMIB L-1606</strain>
    </source>
</reference>
<dbReference type="AlphaFoldDB" id="A0A1H1U484"/>
<dbReference type="RefSeq" id="WP_091717391.1">
    <property type="nucleotide sequence ID" value="NZ_CAUQLD010000001.1"/>
</dbReference>
<evidence type="ECO:0000256" key="6">
    <source>
        <dbReference type="ARBA" id="ARBA00023136"/>
    </source>
</evidence>
<evidence type="ECO:0000256" key="2">
    <source>
        <dbReference type="ARBA" id="ARBA00022448"/>
    </source>
</evidence>
<comment type="subcellular location">
    <subcellularLocation>
        <location evidence="1 7">Cell membrane</location>
        <topology evidence="1 7">Multi-pass membrane protein</topology>
    </subcellularLocation>
</comment>
<evidence type="ECO:0000256" key="1">
    <source>
        <dbReference type="ARBA" id="ARBA00004651"/>
    </source>
</evidence>
<keyword evidence="4 7" id="KW-0812">Transmembrane</keyword>
<accession>A0A1H1U484</accession>
<evidence type="ECO:0000259" key="9">
    <source>
        <dbReference type="PROSITE" id="PS50928"/>
    </source>
</evidence>
<keyword evidence="6 7" id="KW-0472">Membrane</keyword>
<dbReference type="PROSITE" id="PS50928">
    <property type="entry name" value="ABC_TM1"/>
    <property type="match status" value="1"/>
</dbReference>
<feature type="transmembrane region" description="Helical" evidence="7">
    <location>
        <begin position="292"/>
        <end position="312"/>
    </location>
</feature>
<evidence type="ECO:0000313" key="10">
    <source>
        <dbReference type="EMBL" id="SDS66699.1"/>
    </source>
</evidence>
<dbReference type="InterPro" id="IPR000515">
    <property type="entry name" value="MetI-like"/>
</dbReference>
<feature type="transmembrane region" description="Helical" evidence="7">
    <location>
        <begin position="250"/>
        <end position="272"/>
    </location>
</feature>
<evidence type="ECO:0000256" key="3">
    <source>
        <dbReference type="ARBA" id="ARBA00022475"/>
    </source>
</evidence>
<dbReference type="Proteomes" id="UP000198751">
    <property type="component" value="Chromosome I"/>
</dbReference>
<feature type="region of interest" description="Disordered" evidence="8">
    <location>
        <begin position="1"/>
        <end position="34"/>
    </location>
</feature>
<dbReference type="Pfam" id="PF00528">
    <property type="entry name" value="BPD_transp_1"/>
    <property type="match status" value="1"/>
</dbReference>
<dbReference type="SUPFAM" id="SSF161098">
    <property type="entry name" value="MetI-like"/>
    <property type="match status" value="1"/>
</dbReference>
<dbReference type="PANTHER" id="PTHR43386">
    <property type="entry name" value="OLIGOPEPTIDE TRANSPORT SYSTEM PERMEASE PROTEIN APPC"/>
    <property type="match status" value="1"/>
</dbReference>
<comment type="similarity">
    <text evidence="7">Belongs to the binding-protein-dependent transport system permease family.</text>
</comment>
<sequence length="329" mass="33720">MSQQLLRDSPGPAADALGATYPGREEAGEPAAGAGQTSAAAAVVPGKAAPSAVARLARTARVLPKSPGLVLAVLVIAVVILWAVIPGAFTHWPPDTGVPSARLKPPSAEHWFGTDSLGRDLFSRVVHGSATSLAATAVAVAVGLVAGSLLGLLAGFLRGWVDDAIMRVMDVLLAIPSLLLSLALITVLGFGTVNIAIAVGIASVANFARIMRAESLRVGSAVYVEAARSSGVRWHGILLRHVLPNAAGPVLALSALEFGMAVLSISSLSFLGFGAPPPAAEWGSLVAGGRDYLVAAWWLVTLPGLVIAAVVLSTNRISHAFQDPERNRT</sequence>
<feature type="transmembrane region" description="Helical" evidence="7">
    <location>
        <begin position="133"/>
        <end position="157"/>
    </location>
</feature>
<proteinExistence type="inferred from homology"/>
<dbReference type="GO" id="GO:0055085">
    <property type="term" value="P:transmembrane transport"/>
    <property type="evidence" value="ECO:0007669"/>
    <property type="project" value="InterPro"/>
</dbReference>
<dbReference type="InterPro" id="IPR050366">
    <property type="entry name" value="BP-dependent_transpt_permease"/>
</dbReference>
<feature type="transmembrane region" description="Helical" evidence="7">
    <location>
        <begin position="191"/>
        <end position="208"/>
    </location>
</feature>
<gene>
    <name evidence="10" type="ORF">SAMN04489743_0568</name>
</gene>
<dbReference type="PANTHER" id="PTHR43386:SF25">
    <property type="entry name" value="PEPTIDE ABC TRANSPORTER PERMEASE PROTEIN"/>
    <property type="match status" value="1"/>
</dbReference>
<evidence type="ECO:0000256" key="8">
    <source>
        <dbReference type="SAM" id="MobiDB-lite"/>
    </source>
</evidence>
<keyword evidence="11" id="KW-1185">Reference proteome</keyword>
<keyword evidence="5 7" id="KW-1133">Transmembrane helix</keyword>
<protein>
    <submittedName>
        <fullName evidence="10">Peptide/nickel transport system permease protein</fullName>
    </submittedName>
</protein>
<feature type="transmembrane region" description="Helical" evidence="7">
    <location>
        <begin position="68"/>
        <end position="89"/>
    </location>
</feature>
<feature type="domain" description="ABC transmembrane type-1" evidence="9">
    <location>
        <begin position="129"/>
        <end position="318"/>
    </location>
</feature>
<dbReference type="CDD" id="cd06261">
    <property type="entry name" value="TM_PBP2"/>
    <property type="match status" value="1"/>
</dbReference>
<dbReference type="GO" id="GO:0005886">
    <property type="term" value="C:plasma membrane"/>
    <property type="evidence" value="ECO:0007669"/>
    <property type="project" value="UniProtKB-SubCell"/>
</dbReference>
<keyword evidence="3" id="KW-1003">Cell membrane</keyword>
<keyword evidence="2 7" id="KW-0813">Transport</keyword>
<dbReference type="OrthoDB" id="9812701at2"/>
<evidence type="ECO:0000313" key="11">
    <source>
        <dbReference type="Proteomes" id="UP000198751"/>
    </source>
</evidence>
<dbReference type="InterPro" id="IPR035906">
    <property type="entry name" value="MetI-like_sf"/>
</dbReference>
<name>A0A1H1U484_9MICC</name>
<evidence type="ECO:0000256" key="4">
    <source>
        <dbReference type="ARBA" id="ARBA00022692"/>
    </source>
</evidence>
<feature type="transmembrane region" description="Helical" evidence="7">
    <location>
        <begin position="164"/>
        <end position="185"/>
    </location>
</feature>
<evidence type="ECO:0000256" key="7">
    <source>
        <dbReference type="RuleBase" id="RU363032"/>
    </source>
</evidence>
<organism evidence="10 11">
    <name type="scientific">Pseudarthrobacter equi</name>
    <dbReference type="NCBI Taxonomy" id="728066"/>
    <lineage>
        <taxon>Bacteria</taxon>
        <taxon>Bacillati</taxon>
        <taxon>Actinomycetota</taxon>
        <taxon>Actinomycetes</taxon>
        <taxon>Micrococcales</taxon>
        <taxon>Micrococcaceae</taxon>
        <taxon>Pseudarthrobacter</taxon>
    </lineage>
</organism>